<dbReference type="Proteomes" id="UP000736164">
    <property type="component" value="Unassembled WGS sequence"/>
</dbReference>
<gene>
    <name evidence="5" type="primary">Gimap7_1</name>
    <name evidence="5" type="ORF">GTO95_0002772</name>
</gene>
<evidence type="ECO:0000256" key="1">
    <source>
        <dbReference type="ARBA" id="ARBA00008535"/>
    </source>
</evidence>
<evidence type="ECO:0000256" key="2">
    <source>
        <dbReference type="ARBA" id="ARBA00022741"/>
    </source>
</evidence>
<evidence type="ECO:0000313" key="5">
    <source>
        <dbReference type="EMBL" id="MBN3322849.1"/>
    </source>
</evidence>
<dbReference type="EMBL" id="JAAWVO010061761">
    <property type="protein sequence ID" value="MBN3322849.1"/>
    <property type="molecule type" value="Genomic_DNA"/>
</dbReference>
<keyword evidence="6" id="KW-1185">Reference proteome</keyword>
<dbReference type="PROSITE" id="PS51720">
    <property type="entry name" value="G_AIG1"/>
    <property type="match status" value="1"/>
</dbReference>
<reference evidence="5" key="1">
    <citation type="journal article" date="2021" name="Cell">
        <title>Tracing the genetic footprints of vertebrate landing in non-teleost ray-finned fishes.</title>
        <authorList>
            <person name="Bi X."/>
            <person name="Wang K."/>
            <person name="Yang L."/>
            <person name="Pan H."/>
            <person name="Jiang H."/>
            <person name="Wei Q."/>
            <person name="Fang M."/>
            <person name="Yu H."/>
            <person name="Zhu C."/>
            <person name="Cai Y."/>
            <person name="He Y."/>
            <person name="Gan X."/>
            <person name="Zeng H."/>
            <person name="Yu D."/>
            <person name="Zhu Y."/>
            <person name="Jiang H."/>
            <person name="Qiu Q."/>
            <person name="Yang H."/>
            <person name="Zhang Y.E."/>
            <person name="Wang W."/>
            <person name="Zhu M."/>
            <person name="He S."/>
            <person name="Zhang G."/>
        </authorList>
    </citation>
    <scope>NUCLEOTIDE SEQUENCE</scope>
    <source>
        <strain evidence="5">Allg_001</strain>
    </source>
</reference>
<proteinExistence type="inferred from homology"/>
<evidence type="ECO:0000256" key="3">
    <source>
        <dbReference type="ARBA" id="ARBA00023134"/>
    </source>
</evidence>
<comment type="similarity">
    <text evidence="1">Belongs to the TRAFAC class TrmE-Era-EngA-EngB-Septin-like GTPase superfamily. AIG1/Toc34/Toc159-like paraseptin GTPase family. IAN subfamily.</text>
</comment>
<keyword evidence="2" id="KW-0547">Nucleotide-binding</keyword>
<dbReference type="InterPro" id="IPR027417">
    <property type="entry name" value="P-loop_NTPase"/>
</dbReference>
<dbReference type="GO" id="GO:0005525">
    <property type="term" value="F:GTP binding"/>
    <property type="evidence" value="ECO:0007669"/>
    <property type="project" value="UniProtKB-KW"/>
</dbReference>
<protein>
    <submittedName>
        <fullName evidence="5">GIMA7 GTPase</fullName>
    </submittedName>
</protein>
<accession>A0A8J7TGM7</accession>
<dbReference type="SUPFAM" id="SSF52540">
    <property type="entry name" value="P-loop containing nucleoside triphosphate hydrolases"/>
    <property type="match status" value="1"/>
</dbReference>
<feature type="non-terminal residue" evidence="5">
    <location>
        <position position="1"/>
    </location>
</feature>
<dbReference type="Gene3D" id="3.40.50.300">
    <property type="entry name" value="P-loop containing nucleotide triphosphate hydrolases"/>
    <property type="match status" value="1"/>
</dbReference>
<keyword evidence="3" id="KW-0342">GTP-binding</keyword>
<dbReference type="Pfam" id="PF04548">
    <property type="entry name" value="AIG1"/>
    <property type="match status" value="1"/>
</dbReference>
<organism evidence="5 6">
    <name type="scientific">Atractosteus spatula</name>
    <name type="common">Alligator gar</name>
    <name type="synonym">Lepisosteus spatula</name>
    <dbReference type="NCBI Taxonomy" id="7917"/>
    <lineage>
        <taxon>Eukaryota</taxon>
        <taxon>Metazoa</taxon>
        <taxon>Chordata</taxon>
        <taxon>Craniata</taxon>
        <taxon>Vertebrata</taxon>
        <taxon>Euteleostomi</taxon>
        <taxon>Actinopterygii</taxon>
        <taxon>Neopterygii</taxon>
        <taxon>Holostei</taxon>
        <taxon>Semionotiformes</taxon>
        <taxon>Lepisosteidae</taxon>
        <taxon>Atractosteus</taxon>
    </lineage>
</organism>
<evidence type="ECO:0000313" key="6">
    <source>
        <dbReference type="Proteomes" id="UP000736164"/>
    </source>
</evidence>
<dbReference type="AlphaFoldDB" id="A0A8J7TGM7"/>
<dbReference type="InterPro" id="IPR045058">
    <property type="entry name" value="GIMA/IAN/Toc"/>
</dbReference>
<sequence>MEIKHEIIKCFSLSSPGPHAILLVTELGRFTEEEKKTMKLIQGIFGEEASKYTMILFTCADKLKGRMLEEYIEQGENNLKHFVQKCHAFNNMEWEDRTQVTELLEKIEQMVRENGGGHYTNVVYETVEAEIRF</sequence>
<dbReference type="PANTHER" id="PTHR10903">
    <property type="entry name" value="GTPASE, IMAP FAMILY MEMBER-RELATED"/>
    <property type="match status" value="1"/>
</dbReference>
<dbReference type="PANTHER" id="PTHR10903:SF186">
    <property type="entry name" value="GTPASE IMAP FAMILY MEMBER 4-LIKE-RELATED"/>
    <property type="match status" value="1"/>
</dbReference>
<comment type="caution">
    <text evidence="5">The sequence shown here is derived from an EMBL/GenBank/DDBJ whole genome shotgun (WGS) entry which is preliminary data.</text>
</comment>
<feature type="non-terminal residue" evidence="5">
    <location>
        <position position="133"/>
    </location>
</feature>
<dbReference type="InterPro" id="IPR006703">
    <property type="entry name" value="G_AIG1"/>
</dbReference>
<evidence type="ECO:0000259" key="4">
    <source>
        <dbReference type="PROSITE" id="PS51720"/>
    </source>
</evidence>
<feature type="domain" description="AIG1-type G" evidence="4">
    <location>
        <begin position="1"/>
        <end position="128"/>
    </location>
</feature>
<name>A0A8J7TGM7_ATRSP</name>